<keyword evidence="5 7" id="KW-1133">Transmembrane helix</keyword>
<dbReference type="RefSeq" id="WP_154433150.1">
    <property type="nucleotide sequence ID" value="NZ_VUMS01000046.1"/>
</dbReference>
<accession>A0A7X2TN99</accession>
<feature type="transmembrane region" description="Helical" evidence="7">
    <location>
        <begin position="159"/>
        <end position="181"/>
    </location>
</feature>
<dbReference type="AlphaFoldDB" id="A0A7X2TN99"/>
<keyword evidence="4 7" id="KW-0812">Transmembrane</keyword>
<evidence type="ECO:0000259" key="8">
    <source>
        <dbReference type="Pfam" id="PF01757"/>
    </source>
</evidence>
<keyword evidence="3" id="KW-1003">Cell membrane</keyword>
<dbReference type="PANTHER" id="PTHR40074">
    <property type="entry name" value="O-ACETYLTRANSFERASE WECH"/>
    <property type="match status" value="1"/>
</dbReference>
<dbReference type="GO" id="GO:0016413">
    <property type="term" value="F:O-acetyltransferase activity"/>
    <property type="evidence" value="ECO:0007669"/>
    <property type="project" value="TreeGrafter"/>
</dbReference>
<evidence type="ECO:0000256" key="6">
    <source>
        <dbReference type="ARBA" id="ARBA00023136"/>
    </source>
</evidence>
<feature type="domain" description="Acyltransferase 3" evidence="8">
    <location>
        <begin position="20"/>
        <end position="331"/>
    </location>
</feature>
<dbReference type="GO" id="GO:0005886">
    <property type="term" value="C:plasma membrane"/>
    <property type="evidence" value="ECO:0007669"/>
    <property type="project" value="UniProtKB-SubCell"/>
</dbReference>
<evidence type="ECO:0000313" key="9">
    <source>
        <dbReference type="EMBL" id="MST67825.1"/>
    </source>
</evidence>
<feature type="transmembrane region" description="Helical" evidence="7">
    <location>
        <begin position="217"/>
        <end position="235"/>
    </location>
</feature>
<protein>
    <submittedName>
        <fullName evidence="9">Acyltransferase</fullName>
    </submittedName>
</protein>
<gene>
    <name evidence="9" type="ORF">FYJ57_14200</name>
</gene>
<dbReference type="GO" id="GO:0009246">
    <property type="term" value="P:enterobacterial common antigen biosynthetic process"/>
    <property type="evidence" value="ECO:0007669"/>
    <property type="project" value="TreeGrafter"/>
</dbReference>
<dbReference type="Proteomes" id="UP000440513">
    <property type="component" value="Unassembled WGS sequence"/>
</dbReference>
<feature type="transmembrane region" description="Helical" evidence="7">
    <location>
        <begin position="132"/>
        <end position="152"/>
    </location>
</feature>
<evidence type="ECO:0000256" key="2">
    <source>
        <dbReference type="ARBA" id="ARBA00007400"/>
    </source>
</evidence>
<feature type="transmembrane region" description="Helical" evidence="7">
    <location>
        <begin position="187"/>
        <end position="205"/>
    </location>
</feature>
<comment type="subcellular location">
    <subcellularLocation>
        <location evidence="1">Cell membrane</location>
        <topology evidence="1">Multi-pass membrane protein</topology>
    </subcellularLocation>
</comment>
<feature type="transmembrane region" description="Helical" evidence="7">
    <location>
        <begin position="247"/>
        <end position="270"/>
    </location>
</feature>
<feature type="transmembrane region" description="Helical" evidence="7">
    <location>
        <begin position="314"/>
        <end position="334"/>
    </location>
</feature>
<evidence type="ECO:0000256" key="7">
    <source>
        <dbReference type="SAM" id="Phobius"/>
    </source>
</evidence>
<sequence>MIKEKDKHNGETFYIYMLNILACIAVISMHHNGKVHVFSNTLGWKQELVVEVVAYWAVPVFYMISGATLMNYRERYSTKVFLKKRFLKVGIPFIVWSALLLAKNIITGGYVLESPKGVKFVEGIINIRAQNVYWFFPVICGIYLIIPVLSLLKDNRKILWYIVMCIFVLTSVMPVICKWLHVQWYSGWKFPMDAAILYVVLGYLLSTENLNKKQRMVGYILGIVGALIRYLYTYFTSISLNDVNRDLFVYEYFPAVWLAVAVFVFFKTCSWERVKNSRWKKYIINAASCSFGIYLIHIPVMEFEQNILHFSQNIWWRSVGIVFTYIISLTVVGIMKKIPIVKYIVP</sequence>
<reference evidence="9 10" key="1">
    <citation type="submission" date="2019-08" db="EMBL/GenBank/DDBJ databases">
        <title>In-depth cultivation of the pig gut microbiome towards novel bacterial diversity and tailored functional studies.</title>
        <authorList>
            <person name="Wylensek D."/>
            <person name="Hitch T.C.A."/>
            <person name="Clavel T."/>
        </authorList>
    </citation>
    <scope>NUCLEOTIDE SEQUENCE [LARGE SCALE GENOMIC DNA]</scope>
    <source>
        <strain evidence="9 10">BSM-380-WT-5A</strain>
    </source>
</reference>
<evidence type="ECO:0000256" key="1">
    <source>
        <dbReference type="ARBA" id="ARBA00004651"/>
    </source>
</evidence>
<proteinExistence type="inferred from homology"/>
<feature type="transmembrane region" description="Helical" evidence="7">
    <location>
        <begin position="53"/>
        <end position="72"/>
    </location>
</feature>
<comment type="similarity">
    <text evidence="2">Belongs to the acyltransferase 3 family.</text>
</comment>
<organism evidence="9 10">
    <name type="scientific">Oliverpabstia intestinalis</name>
    <dbReference type="NCBI Taxonomy" id="2606633"/>
    <lineage>
        <taxon>Bacteria</taxon>
        <taxon>Bacillati</taxon>
        <taxon>Bacillota</taxon>
        <taxon>Clostridia</taxon>
        <taxon>Lachnospirales</taxon>
        <taxon>Lachnospiraceae</taxon>
        <taxon>Oliverpabstia</taxon>
    </lineage>
</organism>
<keyword evidence="6 7" id="KW-0472">Membrane</keyword>
<keyword evidence="10" id="KW-1185">Reference proteome</keyword>
<feature type="transmembrane region" description="Helical" evidence="7">
    <location>
        <begin position="12"/>
        <end position="33"/>
    </location>
</feature>
<evidence type="ECO:0000256" key="3">
    <source>
        <dbReference type="ARBA" id="ARBA00022475"/>
    </source>
</evidence>
<dbReference type="InterPro" id="IPR002656">
    <property type="entry name" value="Acyl_transf_3_dom"/>
</dbReference>
<name>A0A7X2TN99_9FIRM</name>
<dbReference type="PANTHER" id="PTHR40074:SF2">
    <property type="entry name" value="O-ACETYLTRANSFERASE WECH"/>
    <property type="match status" value="1"/>
</dbReference>
<evidence type="ECO:0000313" key="10">
    <source>
        <dbReference type="Proteomes" id="UP000440513"/>
    </source>
</evidence>
<keyword evidence="9" id="KW-0012">Acyltransferase</keyword>
<feature type="transmembrane region" description="Helical" evidence="7">
    <location>
        <begin position="282"/>
        <end position="302"/>
    </location>
</feature>
<dbReference type="Pfam" id="PF01757">
    <property type="entry name" value="Acyl_transf_3"/>
    <property type="match status" value="1"/>
</dbReference>
<dbReference type="EMBL" id="VUMS01000046">
    <property type="protein sequence ID" value="MST67825.1"/>
    <property type="molecule type" value="Genomic_DNA"/>
</dbReference>
<evidence type="ECO:0000256" key="4">
    <source>
        <dbReference type="ARBA" id="ARBA00022692"/>
    </source>
</evidence>
<keyword evidence="9" id="KW-0808">Transferase</keyword>
<evidence type="ECO:0000256" key="5">
    <source>
        <dbReference type="ARBA" id="ARBA00022989"/>
    </source>
</evidence>
<feature type="transmembrane region" description="Helical" evidence="7">
    <location>
        <begin position="93"/>
        <end position="112"/>
    </location>
</feature>
<comment type="caution">
    <text evidence="9">The sequence shown here is derived from an EMBL/GenBank/DDBJ whole genome shotgun (WGS) entry which is preliminary data.</text>
</comment>